<dbReference type="NCBIfam" id="TIGR00045">
    <property type="entry name" value="glycerate kinase"/>
    <property type="match status" value="1"/>
</dbReference>
<dbReference type="AlphaFoldDB" id="A0A1T4LZW8"/>
<organism evidence="5 6">
    <name type="scientific">Carboxydocella sporoproducens DSM 16521</name>
    <dbReference type="NCBI Taxonomy" id="1121270"/>
    <lineage>
        <taxon>Bacteria</taxon>
        <taxon>Bacillati</taxon>
        <taxon>Bacillota</taxon>
        <taxon>Clostridia</taxon>
        <taxon>Eubacteriales</taxon>
        <taxon>Clostridiales Family XVI. Incertae Sedis</taxon>
        <taxon>Carboxydocella</taxon>
    </lineage>
</organism>
<dbReference type="InterPro" id="IPR004381">
    <property type="entry name" value="Glycerate_kinase"/>
</dbReference>
<dbReference type="InterPro" id="IPR018197">
    <property type="entry name" value="Glycerate_kinase_RE-like"/>
</dbReference>
<dbReference type="Gene3D" id="3.90.1510.10">
    <property type="entry name" value="Glycerate kinase, domain 2"/>
    <property type="match status" value="1"/>
</dbReference>
<dbReference type="GO" id="GO:0008887">
    <property type="term" value="F:glycerate kinase activity"/>
    <property type="evidence" value="ECO:0007669"/>
    <property type="project" value="UniProtKB-UniRule"/>
</dbReference>
<dbReference type="EMBL" id="FUXM01000003">
    <property type="protein sequence ID" value="SJZ60273.1"/>
    <property type="molecule type" value="Genomic_DNA"/>
</dbReference>
<evidence type="ECO:0000313" key="6">
    <source>
        <dbReference type="Proteomes" id="UP000189933"/>
    </source>
</evidence>
<accession>A0A1T4LZW8</accession>
<dbReference type="InterPro" id="IPR036129">
    <property type="entry name" value="Glycerate_kinase_sf"/>
</dbReference>
<evidence type="ECO:0000313" key="5">
    <source>
        <dbReference type="EMBL" id="SJZ60273.1"/>
    </source>
</evidence>
<keyword evidence="2 4" id="KW-0808">Transferase</keyword>
<evidence type="ECO:0000256" key="3">
    <source>
        <dbReference type="ARBA" id="ARBA00022777"/>
    </source>
</evidence>
<dbReference type="Gene3D" id="3.40.50.10350">
    <property type="entry name" value="Glycerate kinase, domain 1"/>
    <property type="match status" value="1"/>
</dbReference>
<reference evidence="6" key="1">
    <citation type="submission" date="2017-02" db="EMBL/GenBank/DDBJ databases">
        <authorList>
            <person name="Varghese N."/>
            <person name="Submissions S."/>
        </authorList>
    </citation>
    <scope>NUCLEOTIDE SEQUENCE [LARGE SCALE GENOMIC DNA]</scope>
    <source>
        <strain evidence="6">DSM 16521</strain>
    </source>
</reference>
<dbReference type="SUPFAM" id="SSF110738">
    <property type="entry name" value="Glycerate kinase I"/>
    <property type="match status" value="1"/>
</dbReference>
<keyword evidence="3 4" id="KW-0418">Kinase</keyword>
<evidence type="ECO:0000256" key="4">
    <source>
        <dbReference type="PIRNR" id="PIRNR006078"/>
    </source>
</evidence>
<name>A0A1T4LZW8_9FIRM</name>
<proteinExistence type="inferred from homology"/>
<dbReference type="PIRSF" id="PIRSF006078">
    <property type="entry name" value="GlxK"/>
    <property type="match status" value="1"/>
</dbReference>
<dbReference type="PANTHER" id="PTHR21599:SF0">
    <property type="entry name" value="GLYCERATE KINASE"/>
    <property type="match status" value="1"/>
</dbReference>
<dbReference type="GO" id="GO:0031388">
    <property type="term" value="P:organic acid phosphorylation"/>
    <property type="evidence" value="ECO:0007669"/>
    <property type="project" value="UniProtKB-UniRule"/>
</dbReference>
<gene>
    <name evidence="5" type="ORF">SAMN02745885_00359</name>
</gene>
<dbReference type="OrthoDB" id="9774290at2"/>
<sequence length="379" mass="38982">MRVLIVPDSFKGSLSATAVAEAIRSGWQRVRPQDEIKLIPIADGGEGTVEALLTAVGGEKVDCVVRGPLDRPVQAFYGLLNEGRTAVIEMAAASGLHLVPVAERNPLLTTTSGTGQLIKAALDRGCRRLIIGIGGSATNDGGTGMATALGARFLDQEGRELPPGGGALVNLWQVDLSGLDPRIKEVEILVACDVTNPLIGPQGASRIYGPQKGATAEQVEILEAGLTRLAKVVEGELGVAIADLPGAGAAGGLGGGLVAFLGARLQPGFPLIARQCRLQEWIDWAELVITGEGQLDGQSVYGKVPVGVAAMAKGKPVIVLAGSIGPGAEKTLTAGITAYFSIVSGPMALAEAMERGRELLVETAEQVARILTIKKAGNG</sequence>
<dbReference type="RefSeq" id="WP_078664514.1">
    <property type="nucleotide sequence ID" value="NZ_FUXM01000003.1"/>
</dbReference>
<dbReference type="Pfam" id="PF02595">
    <property type="entry name" value="Gly_kinase"/>
    <property type="match status" value="1"/>
</dbReference>
<evidence type="ECO:0000256" key="2">
    <source>
        <dbReference type="ARBA" id="ARBA00022679"/>
    </source>
</evidence>
<keyword evidence="6" id="KW-1185">Reference proteome</keyword>
<evidence type="ECO:0000256" key="1">
    <source>
        <dbReference type="ARBA" id="ARBA00006284"/>
    </source>
</evidence>
<dbReference type="InterPro" id="IPR018193">
    <property type="entry name" value="Glyc_kinase_flavodox-like_fold"/>
</dbReference>
<dbReference type="Proteomes" id="UP000189933">
    <property type="component" value="Unassembled WGS sequence"/>
</dbReference>
<dbReference type="PANTHER" id="PTHR21599">
    <property type="entry name" value="GLYCERATE KINASE"/>
    <property type="match status" value="1"/>
</dbReference>
<protein>
    <submittedName>
        <fullName evidence="5">Glycerate kinase</fullName>
    </submittedName>
</protein>
<comment type="similarity">
    <text evidence="1 4">Belongs to the glycerate kinase type-1 family.</text>
</comment>